<accession>A0A8B0SPA2</accession>
<keyword evidence="3" id="KW-0614">Plasmid</keyword>
<dbReference type="Proteomes" id="UP000664466">
    <property type="component" value="Unassembled WGS sequence"/>
</dbReference>
<dbReference type="EMBL" id="JAFMPM010000003">
    <property type="protein sequence ID" value="MBO0611353.1"/>
    <property type="molecule type" value="Genomic_DNA"/>
</dbReference>
<keyword evidence="4" id="KW-1185">Reference proteome</keyword>
<geneLocation type="plasmid" evidence="3">
    <name>pTfr21</name>
</geneLocation>
<protein>
    <submittedName>
        <fullName evidence="3">Uncharacterized protein</fullName>
    </submittedName>
</protein>
<feature type="compositionally biased region" description="Basic and acidic residues" evidence="1">
    <location>
        <begin position="33"/>
        <end position="42"/>
    </location>
</feature>
<proteinExistence type="predicted"/>
<name>A0A8B0SPA2_9GAMM</name>
<evidence type="ECO:0000313" key="2">
    <source>
        <dbReference type="EMBL" id="MBO0611353.1"/>
    </source>
</evidence>
<dbReference type="EMBL" id="CP072751">
    <property type="protein sequence ID" value="QTX13116.1"/>
    <property type="molecule type" value="Genomic_DNA"/>
</dbReference>
<reference evidence="3" key="2">
    <citation type="submission" date="2021-04" db="EMBL/GenBank/DDBJ databases">
        <title>Complete Genome and methylome analysis of Thiothrix fructosivorans ATCC 49748.</title>
        <authorList>
            <person name="Fomenkov A."/>
            <person name="Sun L."/>
            <person name="Vincze T."/>
            <person name="Grabovich M.Y."/>
            <person name="Roberts R.J."/>
        </authorList>
    </citation>
    <scope>NUCLEOTIDE SEQUENCE</scope>
    <source>
        <strain evidence="3">ATCC 49748</strain>
        <plasmid evidence="3">pTfr21</plasmid>
    </source>
</reference>
<evidence type="ECO:0000313" key="4">
    <source>
        <dbReference type="Proteomes" id="UP000664466"/>
    </source>
</evidence>
<evidence type="ECO:0000256" key="1">
    <source>
        <dbReference type="SAM" id="MobiDB-lite"/>
    </source>
</evidence>
<reference evidence="2 4" key="1">
    <citation type="submission" date="2021-03" db="EMBL/GenBank/DDBJ databases">
        <title>Draft genome and methylome analysis of Thiotrix fructosivoruns ATCC 49748.</title>
        <authorList>
            <person name="Fomenkov A."/>
            <person name="Grabovich M.Y."/>
            <person name="Roberts R.J."/>
        </authorList>
    </citation>
    <scope>NUCLEOTIDE SEQUENCE [LARGE SCALE GENOMIC DNA]</scope>
    <source>
        <strain evidence="2 4">ATCC 49748</strain>
        <plasmid evidence="2">pTfr21</plasmid>
    </source>
</reference>
<evidence type="ECO:0000313" key="3">
    <source>
        <dbReference type="EMBL" id="QTX13116.1"/>
    </source>
</evidence>
<dbReference type="AlphaFoldDB" id="A0A8B0SPA2"/>
<dbReference type="RefSeq" id="WP_207249088.1">
    <property type="nucleotide sequence ID" value="NZ_CP072751.1"/>
</dbReference>
<gene>
    <name evidence="2" type="ORF">J1836_00165</name>
    <name evidence="3" type="ORF">J1836_020955</name>
</gene>
<sequence>MTKKPIGLAAFTKQGRQAEQPAEDTSTNVPEQAETKERQRGKGDVVALTLRLSRDDWQRVHQLALSEGISIQKLAVEGLSKMFEEKGLKGLSP</sequence>
<feature type="region of interest" description="Disordered" evidence="1">
    <location>
        <begin position="1"/>
        <end position="42"/>
    </location>
</feature>
<organism evidence="3">
    <name type="scientific">Thiothrix fructosivorans</name>
    <dbReference type="NCBI Taxonomy" id="111770"/>
    <lineage>
        <taxon>Bacteria</taxon>
        <taxon>Pseudomonadati</taxon>
        <taxon>Pseudomonadota</taxon>
        <taxon>Gammaproteobacteria</taxon>
        <taxon>Thiotrichales</taxon>
        <taxon>Thiotrichaceae</taxon>
        <taxon>Thiothrix</taxon>
    </lineage>
</organism>